<accession>A0AAJ5NET4</accession>
<reference evidence="1 2" key="1">
    <citation type="submission" date="2017-11" db="EMBL/GenBank/DDBJ databases">
        <authorList>
            <person name="Seth-Smith MB H."/>
        </authorList>
    </citation>
    <scope>NUCLEOTIDE SEQUENCE [LARGE SCALE GENOMIC DNA]</scope>
    <source>
        <strain evidence="1">E</strain>
    </source>
</reference>
<organism evidence="1 2">
    <name type="scientific">Burkholderia stabilis</name>
    <dbReference type="NCBI Taxonomy" id="95485"/>
    <lineage>
        <taxon>Bacteria</taxon>
        <taxon>Pseudomonadati</taxon>
        <taxon>Pseudomonadota</taxon>
        <taxon>Betaproteobacteria</taxon>
        <taxon>Burkholderiales</taxon>
        <taxon>Burkholderiaceae</taxon>
        <taxon>Burkholderia</taxon>
        <taxon>Burkholderia cepacia complex</taxon>
    </lineage>
</organism>
<dbReference type="AlphaFoldDB" id="A0AAJ5NET4"/>
<gene>
    <name evidence="1" type="ORF">BSTAB16_4237</name>
</gene>
<protein>
    <submittedName>
        <fullName evidence="1">Uncharacterized protein</fullName>
    </submittedName>
</protein>
<sequence>MTKPNTVALIVDPESGERIRDIAAVASHTWVVTSAVNDAVATRIRHALPAPTGQAAEGSVTTFLHDGDDRESWCAGILDAMDEHHNERSHHGGYAILEVYGTPLSERLRQDLSALGFARFASTAEGFRAIKRETR</sequence>
<name>A0AAJ5NET4_9BURK</name>
<keyword evidence="2" id="KW-1185">Reference proteome</keyword>
<evidence type="ECO:0000313" key="2">
    <source>
        <dbReference type="Proteomes" id="UP000268684"/>
    </source>
</evidence>
<dbReference type="Proteomes" id="UP000268684">
    <property type="component" value="Chromosome II"/>
</dbReference>
<evidence type="ECO:0000313" key="1">
    <source>
        <dbReference type="EMBL" id="VBB14050.1"/>
    </source>
</evidence>
<dbReference type="EMBL" id="LR025743">
    <property type="protein sequence ID" value="VBB14050.1"/>
    <property type="molecule type" value="Genomic_DNA"/>
</dbReference>
<proteinExistence type="predicted"/>